<keyword evidence="2" id="KW-0472">Membrane</keyword>
<dbReference type="EMBL" id="JAYMYR010000003">
    <property type="protein sequence ID" value="KAK7372844.1"/>
    <property type="molecule type" value="Genomic_DNA"/>
</dbReference>
<organism evidence="3 4">
    <name type="scientific">Phaseolus coccineus</name>
    <name type="common">Scarlet runner bean</name>
    <name type="synonym">Phaseolus multiflorus</name>
    <dbReference type="NCBI Taxonomy" id="3886"/>
    <lineage>
        <taxon>Eukaryota</taxon>
        <taxon>Viridiplantae</taxon>
        <taxon>Streptophyta</taxon>
        <taxon>Embryophyta</taxon>
        <taxon>Tracheophyta</taxon>
        <taxon>Spermatophyta</taxon>
        <taxon>Magnoliopsida</taxon>
        <taxon>eudicotyledons</taxon>
        <taxon>Gunneridae</taxon>
        <taxon>Pentapetalae</taxon>
        <taxon>rosids</taxon>
        <taxon>fabids</taxon>
        <taxon>Fabales</taxon>
        <taxon>Fabaceae</taxon>
        <taxon>Papilionoideae</taxon>
        <taxon>50 kb inversion clade</taxon>
        <taxon>NPAAA clade</taxon>
        <taxon>indigoferoid/millettioid clade</taxon>
        <taxon>Phaseoleae</taxon>
        <taxon>Phaseolus</taxon>
    </lineage>
</organism>
<protein>
    <submittedName>
        <fullName evidence="3">Uncharacterized protein</fullName>
    </submittedName>
</protein>
<evidence type="ECO:0000313" key="3">
    <source>
        <dbReference type="EMBL" id="KAK7372844.1"/>
    </source>
</evidence>
<accession>A0AAN9RIJ1</accession>
<feature type="region of interest" description="Disordered" evidence="1">
    <location>
        <begin position="1"/>
        <end position="24"/>
    </location>
</feature>
<keyword evidence="2" id="KW-1133">Transmembrane helix</keyword>
<feature type="transmembrane region" description="Helical" evidence="2">
    <location>
        <begin position="54"/>
        <end position="71"/>
    </location>
</feature>
<dbReference type="Proteomes" id="UP001374584">
    <property type="component" value="Unassembled WGS sequence"/>
</dbReference>
<reference evidence="3 4" key="1">
    <citation type="submission" date="2024-01" db="EMBL/GenBank/DDBJ databases">
        <title>The genomes of 5 underutilized Papilionoideae crops provide insights into root nodulation and disease resistanc.</title>
        <authorList>
            <person name="Jiang F."/>
        </authorList>
    </citation>
    <scope>NUCLEOTIDE SEQUENCE [LARGE SCALE GENOMIC DNA]</scope>
    <source>
        <strain evidence="3">JINMINGXINNONG_FW02</strain>
        <tissue evidence="3">Leaves</tissue>
    </source>
</reference>
<sequence length="75" mass="8009">MDGVALRECGGESERGGGGVSKKETNRRIGSLGLYERFGCVGHMGLHVLRPTRIPLLLLVSPALFVVAYAVNAKQ</sequence>
<keyword evidence="2" id="KW-0812">Transmembrane</keyword>
<proteinExistence type="predicted"/>
<gene>
    <name evidence="3" type="ORF">VNO80_06232</name>
</gene>
<comment type="caution">
    <text evidence="3">The sequence shown here is derived from an EMBL/GenBank/DDBJ whole genome shotgun (WGS) entry which is preliminary data.</text>
</comment>
<evidence type="ECO:0000256" key="1">
    <source>
        <dbReference type="SAM" id="MobiDB-lite"/>
    </source>
</evidence>
<evidence type="ECO:0000256" key="2">
    <source>
        <dbReference type="SAM" id="Phobius"/>
    </source>
</evidence>
<dbReference type="AlphaFoldDB" id="A0AAN9RIJ1"/>
<feature type="compositionally biased region" description="Basic and acidic residues" evidence="1">
    <location>
        <begin position="9"/>
        <end position="24"/>
    </location>
</feature>
<evidence type="ECO:0000313" key="4">
    <source>
        <dbReference type="Proteomes" id="UP001374584"/>
    </source>
</evidence>
<keyword evidence="4" id="KW-1185">Reference proteome</keyword>
<name>A0AAN9RIJ1_PHACN</name>